<dbReference type="AlphaFoldDB" id="A0A5S6QJH0"/>
<keyword evidence="1" id="KW-1185">Reference proteome</keyword>
<evidence type="ECO:0000313" key="1">
    <source>
        <dbReference type="Proteomes" id="UP000046395"/>
    </source>
</evidence>
<organism evidence="1 2">
    <name type="scientific">Trichuris muris</name>
    <name type="common">Mouse whipworm</name>
    <dbReference type="NCBI Taxonomy" id="70415"/>
    <lineage>
        <taxon>Eukaryota</taxon>
        <taxon>Metazoa</taxon>
        <taxon>Ecdysozoa</taxon>
        <taxon>Nematoda</taxon>
        <taxon>Enoplea</taxon>
        <taxon>Dorylaimia</taxon>
        <taxon>Trichinellida</taxon>
        <taxon>Trichuridae</taxon>
        <taxon>Trichuris</taxon>
    </lineage>
</organism>
<reference evidence="2" key="1">
    <citation type="submission" date="2019-12" db="UniProtKB">
        <authorList>
            <consortium name="WormBaseParasite"/>
        </authorList>
    </citation>
    <scope>IDENTIFICATION</scope>
</reference>
<protein>
    <submittedName>
        <fullName evidence="2">Uncharacterized protein</fullName>
    </submittedName>
</protein>
<sequence length="122" mass="13669">MVVLTSPDGLTEELAESLTDQAVGIITVALPDDGFLRKNGVDTVHTLYYLDIRNIFKNNRWEETTRNHSLVPGNYKPITKQPIFDQIIGCFAKCFTTLKMEAELIKKPLCLHTGSANETELS</sequence>
<dbReference type="WBParaSite" id="TMUE_2000007309.1">
    <property type="protein sequence ID" value="TMUE_2000007309.1"/>
    <property type="gene ID" value="WBGene00288279"/>
</dbReference>
<proteinExistence type="predicted"/>
<dbReference type="Proteomes" id="UP000046395">
    <property type="component" value="Unassembled WGS sequence"/>
</dbReference>
<evidence type="ECO:0000313" key="2">
    <source>
        <dbReference type="WBParaSite" id="TMUE_2000007309.1"/>
    </source>
</evidence>
<accession>A0A5S6QJH0</accession>
<name>A0A5S6QJH0_TRIMR</name>